<dbReference type="PANTHER" id="PTHR11707">
    <property type="entry name" value="L-ASPARAGINASE"/>
    <property type="match status" value="1"/>
</dbReference>
<dbReference type="GO" id="GO:0004067">
    <property type="term" value="F:asparaginase activity"/>
    <property type="evidence" value="ECO:0007669"/>
    <property type="project" value="InterPro"/>
</dbReference>
<dbReference type="AlphaFoldDB" id="A0A381STQ3"/>
<evidence type="ECO:0008006" key="6">
    <source>
        <dbReference type="Google" id="ProtNLM"/>
    </source>
</evidence>
<dbReference type="SMART" id="SM00870">
    <property type="entry name" value="Asparaginase"/>
    <property type="match status" value="1"/>
</dbReference>
<dbReference type="Gene3D" id="3.40.50.40">
    <property type="match status" value="1"/>
</dbReference>
<dbReference type="CDD" id="cd08964">
    <property type="entry name" value="L-asparaginase_II"/>
    <property type="match status" value="1"/>
</dbReference>
<evidence type="ECO:0000256" key="2">
    <source>
        <dbReference type="ARBA" id="ARBA00022801"/>
    </source>
</evidence>
<feature type="domain" description="Asparaginase/glutaminase C-terminal" evidence="4">
    <location>
        <begin position="150"/>
        <end position="265"/>
    </location>
</feature>
<sequence length="268" mass="29104">MQLSRRINQLYRDDANLAGVVVTSGTDTLEETAYFLHLTVRDPRPVVVVGAMRNPSTLGYEGAANLLQAFRVAAHPESRNKGALVAMNDEINSAREVTKTNTVRLQTFETRGYGIMGVVDQDRVVYYRDTLKRHSTDSEFDVFAFEELPRVDILMVYQGATADLIQATANAGARGVVMATAGAGALSGNQREGISAVLDQGVFVVTSSRTGGGRIRSGARRAYGEASANASLRIAAEDLAPLKARILLMLALSTTEDPVEIQRMFQEY</sequence>
<reference evidence="5" key="1">
    <citation type="submission" date="2018-05" db="EMBL/GenBank/DDBJ databases">
        <authorList>
            <person name="Lanie J.A."/>
            <person name="Ng W.-L."/>
            <person name="Kazmierczak K.M."/>
            <person name="Andrzejewski T.M."/>
            <person name="Davidsen T.M."/>
            <person name="Wayne K.J."/>
            <person name="Tettelin H."/>
            <person name="Glass J.I."/>
            <person name="Rusch D."/>
            <person name="Podicherti R."/>
            <person name="Tsui H.-C.T."/>
            <person name="Winkler M.E."/>
        </authorList>
    </citation>
    <scope>NUCLEOTIDE SEQUENCE</scope>
</reference>
<name>A0A381STQ3_9ZZZZ</name>
<dbReference type="PIRSF" id="PIRSF001220">
    <property type="entry name" value="L-ASNase_gatD"/>
    <property type="match status" value="1"/>
</dbReference>
<gene>
    <name evidence="5" type="ORF">METZ01_LOCUS59552</name>
</gene>
<protein>
    <recommendedName>
        <fullName evidence="6">Asparaginase</fullName>
    </recommendedName>
</protein>
<dbReference type="Pfam" id="PF17763">
    <property type="entry name" value="Asparaginase_C"/>
    <property type="match status" value="1"/>
</dbReference>
<dbReference type="GO" id="GO:0006528">
    <property type="term" value="P:asparagine metabolic process"/>
    <property type="evidence" value="ECO:0007669"/>
    <property type="project" value="InterPro"/>
</dbReference>
<dbReference type="SUPFAM" id="SSF53774">
    <property type="entry name" value="Glutaminase/Asparaginase"/>
    <property type="match status" value="1"/>
</dbReference>
<dbReference type="PIRSF" id="PIRSF500176">
    <property type="entry name" value="L_ASNase"/>
    <property type="match status" value="1"/>
</dbReference>
<organism evidence="5">
    <name type="scientific">marine metagenome</name>
    <dbReference type="NCBI Taxonomy" id="408172"/>
    <lineage>
        <taxon>unclassified sequences</taxon>
        <taxon>metagenomes</taxon>
        <taxon>ecological metagenomes</taxon>
    </lineage>
</organism>
<evidence type="ECO:0000256" key="1">
    <source>
        <dbReference type="ARBA" id="ARBA00010518"/>
    </source>
</evidence>
<dbReference type="InterPro" id="IPR027473">
    <property type="entry name" value="L-asparaginase_C"/>
</dbReference>
<dbReference type="Gene3D" id="3.40.50.1170">
    <property type="entry name" value="L-asparaginase, N-terminal domain"/>
    <property type="match status" value="1"/>
</dbReference>
<dbReference type="InterPro" id="IPR027474">
    <property type="entry name" value="L-asparaginase_N"/>
</dbReference>
<dbReference type="EMBL" id="UINC01003481">
    <property type="protein sequence ID" value="SVA06698.1"/>
    <property type="molecule type" value="Genomic_DNA"/>
</dbReference>
<dbReference type="PROSITE" id="PS51732">
    <property type="entry name" value="ASN_GLN_ASE_3"/>
    <property type="match status" value="1"/>
</dbReference>
<accession>A0A381STQ3</accession>
<dbReference type="InterPro" id="IPR004550">
    <property type="entry name" value="AsnASE_II"/>
</dbReference>
<dbReference type="InterPro" id="IPR040919">
    <property type="entry name" value="Asparaginase_C"/>
</dbReference>
<dbReference type="InterPro" id="IPR037152">
    <property type="entry name" value="L-asparaginase_N_sf"/>
</dbReference>
<dbReference type="InterPro" id="IPR036152">
    <property type="entry name" value="Asp/glu_Ase-like_sf"/>
</dbReference>
<evidence type="ECO:0000259" key="4">
    <source>
        <dbReference type="Pfam" id="PF17763"/>
    </source>
</evidence>
<keyword evidence="2" id="KW-0378">Hydrolase</keyword>
<dbReference type="PANTHER" id="PTHR11707:SF28">
    <property type="entry name" value="60 KDA LYSOPHOSPHOLIPASE"/>
    <property type="match status" value="1"/>
</dbReference>
<feature type="domain" description="L-asparaginase N-terminal" evidence="3">
    <location>
        <begin position="2"/>
        <end position="129"/>
    </location>
</feature>
<evidence type="ECO:0000313" key="5">
    <source>
        <dbReference type="EMBL" id="SVA06698.1"/>
    </source>
</evidence>
<comment type="similarity">
    <text evidence="1">Belongs to the asparaginase 1 family.</text>
</comment>
<dbReference type="Pfam" id="PF00710">
    <property type="entry name" value="Asparaginase"/>
    <property type="match status" value="1"/>
</dbReference>
<evidence type="ECO:0000259" key="3">
    <source>
        <dbReference type="Pfam" id="PF00710"/>
    </source>
</evidence>
<dbReference type="InterPro" id="IPR006034">
    <property type="entry name" value="Asparaginase/glutaminase-like"/>
</dbReference>
<proteinExistence type="inferred from homology"/>
<dbReference type="PRINTS" id="PR00139">
    <property type="entry name" value="ASNGLNASE"/>
</dbReference>